<dbReference type="VEuPathDB" id="FungiDB:RhiirA1_486981"/>
<sequence length="482" mass="57373">MRSFIKGIKHLIKPSHINVLNKICEECNYTCNVIRFQQNFENWTSGNDYIDKFIQDTQLSAHYDPEATLEWIPFDRLNNIIKSRFGETYKANWIDGCIYKWDDENQNWKRNKNNMFVTLKSLNNSKNVTLKFMSEIKTDYVFYGITQNPRTNKYMIVLNDKCKKCNHICNAIHFKQKFETWTSGNDDIDQFIQDTQLSAHEITEETLEWIPYDRFNNIIKSRFGETYRANWIDGCIYHWSDIKRNWERYNKSDIVILKILNNPKNITLEFMNEINGSYGITQDPKTNNYMMINGFCGITQNPKTNNYMMVLNGSKCKECNYTCNAIHFQQNFIDWTSGNNNIDKFIQDTQLSAHVNYGVYGKALEWVPYNKFNNTSKSRFGETYRANWIDGLFKEALEWIPYDRFNNAIKRGFSETYRANWIDGYIYEWDDKNQNWKRNSNTDVFLKILNSSENIDLEFKNEINISFGITQNPITKNYMMLQ</sequence>
<evidence type="ECO:0000313" key="1">
    <source>
        <dbReference type="EMBL" id="PKB95729.1"/>
    </source>
</evidence>
<protein>
    <submittedName>
        <fullName evidence="1">Uncharacterized protein</fullName>
    </submittedName>
</protein>
<organism evidence="1 2">
    <name type="scientific">Rhizophagus irregularis</name>
    <dbReference type="NCBI Taxonomy" id="588596"/>
    <lineage>
        <taxon>Eukaryota</taxon>
        <taxon>Fungi</taxon>
        <taxon>Fungi incertae sedis</taxon>
        <taxon>Mucoromycota</taxon>
        <taxon>Glomeromycotina</taxon>
        <taxon>Glomeromycetes</taxon>
        <taxon>Glomerales</taxon>
        <taxon>Glomeraceae</taxon>
        <taxon>Rhizophagus</taxon>
    </lineage>
</organism>
<proteinExistence type="predicted"/>
<comment type="caution">
    <text evidence="1">The sequence shown here is derived from an EMBL/GenBank/DDBJ whole genome shotgun (WGS) entry which is preliminary data.</text>
</comment>
<reference evidence="1 2" key="1">
    <citation type="submission" date="2016-04" db="EMBL/GenBank/DDBJ databases">
        <title>Genome analyses suggest a sexual origin of heterokaryosis in a supposedly ancient asexual fungus.</title>
        <authorList>
            <person name="Ropars J."/>
            <person name="Sedzielewska K."/>
            <person name="Noel J."/>
            <person name="Charron P."/>
            <person name="Farinelli L."/>
            <person name="Marton T."/>
            <person name="Kruger M."/>
            <person name="Pelin A."/>
            <person name="Brachmann A."/>
            <person name="Corradi N."/>
        </authorList>
    </citation>
    <scope>NUCLEOTIDE SEQUENCE [LARGE SCALE GENOMIC DNA]</scope>
    <source>
        <strain evidence="1 2">A5</strain>
    </source>
</reference>
<accession>A0A2N0NMC2</accession>
<gene>
    <name evidence="1" type="ORF">RhiirA5_507194</name>
</gene>
<dbReference type="Proteomes" id="UP000232722">
    <property type="component" value="Unassembled WGS sequence"/>
</dbReference>
<reference evidence="1 2" key="2">
    <citation type="submission" date="2017-09" db="EMBL/GenBank/DDBJ databases">
        <title>Extensive intraspecific genome diversity in a model arbuscular mycorrhizal fungus.</title>
        <authorList>
            <person name="Chen E.C."/>
            <person name="Morin E."/>
            <person name="Beaudet D."/>
            <person name="Noel J."/>
            <person name="Ndikumana S."/>
            <person name="Charron P."/>
            <person name="St-Onge C."/>
            <person name="Giorgi J."/>
            <person name="Grigoriev I.V."/>
            <person name="Roux C."/>
            <person name="Martin F.M."/>
            <person name="Corradi N."/>
        </authorList>
    </citation>
    <scope>NUCLEOTIDE SEQUENCE [LARGE SCALE GENOMIC DNA]</scope>
    <source>
        <strain evidence="1 2">A5</strain>
    </source>
</reference>
<dbReference type="EMBL" id="LLXJ01004501">
    <property type="protein sequence ID" value="PKB95729.1"/>
    <property type="molecule type" value="Genomic_DNA"/>
</dbReference>
<name>A0A2N0NMC2_9GLOM</name>
<dbReference type="VEuPathDB" id="FungiDB:RhiirFUN_014710"/>
<dbReference type="Gene3D" id="1.10.10.1010">
    <property type="entry name" value="Intein homing endonuclease, domain IV"/>
    <property type="match status" value="3"/>
</dbReference>
<evidence type="ECO:0000313" key="2">
    <source>
        <dbReference type="Proteomes" id="UP000232722"/>
    </source>
</evidence>
<dbReference type="VEuPathDB" id="FungiDB:FUN_010791"/>
<dbReference type="AlphaFoldDB" id="A0A2N0NMC2"/>